<feature type="compositionally biased region" description="Acidic residues" evidence="1">
    <location>
        <begin position="19"/>
        <end position="30"/>
    </location>
</feature>
<feature type="compositionally biased region" description="Basic and acidic residues" evidence="1">
    <location>
        <begin position="1"/>
        <end position="18"/>
    </location>
</feature>
<feature type="region of interest" description="Disordered" evidence="1">
    <location>
        <begin position="230"/>
        <end position="297"/>
    </location>
</feature>
<feature type="compositionally biased region" description="Low complexity" evidence="1">
    <location>
        <begin position="268"/>
        <end position="278"/>
    </location>
</feature>
<dbReference type="PRINTS" id="PR01217">
    <property type="entry name" value="PRICHEXTENSN"/>
</dbReference>
<dbReference type="EMBL" id="CAXAMN010005102">
    <property type="protein sequence ID" value="CAK9012294.1"/>
    <property type="molecule type" value="Genomic_DNA"/>
</dbReference>
<evidence type="ECO:0000313" key="2">
    <source>
        <dbReference type="EMBL" id="CAK9012241.1"/>
    </source>
</evidence>
<feature type="compositionally biased region" description="Pro residues" evidence="1">
    <location>
        <begin position="178"/>
        <end position="188"/>
    </location>
</feature>
<feature type="region of interest" description="Disordered" evidence="1">
    <location>
        <begin position="369"/>
        <end position="443"/>
    </location>
</feature>
<organism evidence="2 4">
    <name type="scientific">Durusdinium trenchii</name>
    <dbReference type="NCBI Taxonomy" id="1381693"/>
    <lineage>
        <taxon>Eukaryota</taxon>
        <taxon>Sar</taxon>
        <taxon>Alveolata</taxon>
        <taxon>Dinophyceae</taxon>
        <taxon>Suessiales</taxon>
        <taxon>Symbiodiniaceae</taxon>
        <taxon>Durusdinium</taxon>
    </lineage>
</organism>
<comment type="caution">
    <text evidence="2">The sequence shown here is derived from an EMBL/GenBank/DDBJ whole genome shotgun (WGS) entry which is preliminary data.</text>
</comment>
<feature type="compositionally biased region" description="Pro residues" evidence="1">
    <location>
        <begin position="279"/>
        <end position="289"/>
    </location>
</feature>
<dbReference type="EMBL" id="CAXAMN010005091">
    <property type="protein sequence ID" value="CAK9012241.1"/>
    <property type="molecule type" value="Genomic_DNA"/>
</dbReference>
<feature type="region of interest" description="Disordered" evidence="1">
    <location>
        <begin position="178"/>
        <end position="215"/>
    </location>
</feature>
<keyword evidence="4" id="KW-1185">Reference proteome</keyword>
<reference evidence="2 4" key="1">
    <citation type="submission" date="2024-02" db="EMBL/GenBank/DDBJ databases">
        <authorList>
            <person name="Chen Y."/>
            <person name="Shah S."/>
            <person name="Dougan E. K."/>
            <person name="Thang M."/>
            <person name="Chan C."/>
        </authorList>
    </citation>
    <scope>NUCLEOTIDE SEQUENCE [LARGE SCALE GENOMIC DNA]</scope>
</reference>
<feature type="region of interest" description="Disordered" evidence="1">
    <location>
        <begin position="1"/>
        <end position="93"/>
    </location>
</feature>
<feature type="region of interest" description="Disordered" evidence="1">
    <location>
        <begin position="107"/>
        <end position="127"/>
    </location>
</feature>
<feature type="compositionally biased region" description="Pro residues" evidence="1">
    <location>
        <begin position="256"/>
        <end position="267"/>
    </location>
</feature>
<proteinExistence type="predicted"/>
<evidence type="ECO:0000313" key="4">
    <source>
        <dbReference type="Proteomes" id="UP001642484"/>
    </source>
</evidence>
<evidence type="ECO:0000256" key="1">
    <source>
        <dbReference type="SAM" id="MobiDB-lite"/>
    </source>
</evidence>
<evidence type="ECO:0000313" key="3">
    <source>
        <dbReference type="EMBL" id="CAK9012294.1"/>
    </source>
</evidence>
<feature type="compositionally biased region" description="Basic and acidic residues" evidence="1">
    <location>
        <begin position="423"/>
        <end position="443"/>
    </location>
</feature>
<name>A0ABP0JD11_9DINO</name>
<accession>A0ABP0JD11</accession>
<dbReference type="Proteomes" id="UP001642484">
    <property type="component" value="Unassembled WGS sequence"/>
</dbReference>
<sequence>MAFHHADHSDLDLFHEQEAEGSDALNDDTFGDASPIGDDWQPSAAQEAFHRELEQARNSPSLAREGAIAPPPGLAHKPRANQEPAPCGYPGSRGEAFEALRSLGLENPPSLLGRPPPAGLFEGLSSIPDARSARPPFHGAFPPPLPWPALRPDLRAPCPIPFPCALGASLGACGLPPPGPPWPRPPLGAPAHAPVGPERRPRGRGPVMEAPRPRQTVMSVTQLEAQMMAEQAPLPVSQQLIPPGPPRQKLTLSPQIPRPQRPTPPMISPTGPMPQGITGPPPPPPPPVTSVPLDEEVEKPPEVPFWIAPFTEKHREAALTDPSNPVLAPFRKEYQRQHVGLMTSSDKELIVRIQLSQLASIGEMEKEIEKIEKSPTETAEVPRTAEPEVTEEEGSQGHQAEQVEQEPEANEPHEADGLPEVAADVKEGAESELRPHDGQPELL</sequence>
<protein>
    <submittedName>
        <fullName evidence="2">Uncharacterized protein</fullName>
    </submittedName>
</protein>
<gene>
    <name evidence="2" type="ORF">CCMP2556_LOCUS10774</name>
    <name evidence="3" type="ORF">CCMP2556_LOCUS10800</name>
</gene>